<dbReference type="GO" id="GO:0015297">
    <property type="term" value="F:antiporter activity"/>
    <property type="evidence" value="ECO:0007669"/>
    <property type="project" value="UniProtKB-KW"/>
</dbReference>
<reference evidence="17 18" key="1">
    <citation type="submission" date="2016-10" db="EMBL/GenBank/DDBJ databases">
        <authorList>
            <person name="de Groot N.N."/>
        </authorList>
    </citation>
    <scope>NUCLEOTIDE SEQUENCE [LARGE SCALE GENOMIC DNA]</scope>
    <source>
        <strain evidence="17 18">DSM 28010</strain>
    </source>
</reference>
<evidence type="ECO:0000313" key="18">
    <source>
        <dbReference type="Proteomes" id="UP000199340"/>
    </source>
</evidence>
<dbReference type="InterPro" id="IPR001750">
    <property type="entry name" value="ND/Mrp_TM"/>
</dbReference>
<comment type="function">
    <text evidence="1">NDH-1 shuttles electrons from NADH, via FMN and iron-sulfur (Fe-S) centers, to quinones in the respiratory chain. The immediate electron acceptor for the enzyme in this species is believed to be ubiquinone. Couples the redox reaction to proton translocation (for every two electrons transferred, four hydrogen ions are translocated across the cytoplasmic membrane), and thus conserves the redox energy in a proton gradient.</text>
</comment>
<dbReference type="InterPro" id="IPR007182">
    <property type="entry name" value="MnhB"/>
</dbReference>
<feature type="transmembrane region" description="Helical" evidence="11">
    <location>
        <begin position="455"/>
        <end position="480"/>
    </location>
</feature>
<feature type="transmembrane region" description="Helical" evidence="11">
    <location>
        <begin position="750"/>
        <end position="770"/>
    </location>
</feature>
<dbReference type="STRING" id="490829.SAMN05421850_104241"/>
<keyword evidence="3" id="KW-0813">Transport</keyword>
<evidence type="ECO:0000259" key="15">
    <source>
        <dbReference type="Pfam" id="PF13244"/>
    </source>
</evidence>
<feature type="transmembrane region" description="Helical" evidence="11">
    <location>
        <begin position="327"/>
        <end position="351"/>
    </location>
</feature>
<feature type="transmembrane region" description="Helical" evidence="11">
    <location>
        <begin position="567"/>
        <end position="586"/>
    </location>
</feature>
<evidence type="ECO:0000256" key="1">
    <source>
        <dbReference type="ARBA" id="ARBA00002378"/>
    </source>
</evidence>
<proteinExistence type="predicted"/>
<accession>A0A1G8ML46</accession>
<dbReference type="GO" id="GO:0005886">
    <property type="term" value="C:plasma membrane"/>
    <property type="evidence" value="ECO:0007669"/>
    <property type="project" value="UniProtKB-SubCell"/>
</dbReference>
<dbReference type="InterPro" id="IPR046806">
    <property type="entry name" value="MrpA_C/MbhE"/>
</dbReference>
<feature type="transmembrane region" description="Helical" evidence="11">
    <location>
        <begin position="653"/>
        <end position="671"/>
    </location>
</feature>
<feature type="domain" description="NADH-Ubiquinone oxidoreductase (complex I) chain 5 N-terminal" evidence="13">
    <location>
        <begin position="70"/>
        <end position="115"/>
    </location>
</feature>
<evidence type="ECO:0000259" key="13">
    <source>
        <dbReference type="Pfam" id="PF00662"/>
    </source>
</evidence>
<gene>
    <name evidence="17" type="ORF">SAMN05421850_104241</name>
</gene>
<feature type="transmembrane region" description="Helical" evidence="11">
    <location>
        <begin position="303"/>
        <end position="321"/>
    </location>
</feature>
<dbReference type="Pfam" id="PF04039">
    <property type="entry name" value="MnhB"/>
    <property type="match status" value="1"/>
</dbReference>
<dbReference type="PRINTS" id="PR01434">
    <property type="entry name" value="NADHDHGNASE5"/>
</dbReference>
<keyword evidence="5" id="KW-1003">Cell membrane</keyword>
<feature type="domain" description="MrpA C-terminal/MbhD" evidence="15">
    <location>
        <begin position="611"/>
        <end position="676"/>
    </location>
</feature>
<dbReference type="Pfam" id="PF13244">
    <property type="entry name" value="MbhD"/>
    <property type="match status" value="1"/>
</dbReference>
<dbReference type="Proteomes" id="UP000199340">
    <property type="component" value="Unassembled WGS sequence"/>
</dbReference>
<evidence type="ECO:0000256" key="10">
    <source>
        <dbReference type="RuleBase" id="RU000320"/>
    </source>
</evidence>
<evidence type="ECO:0000256" key="9">
    <source>
        <dbReference type="ARBA" id="ARBA00023136"/>
    </source>
</evidence>
<dbReference type="Pfam" id="PF20501">
    <property type="entry name" value="MbhE"/>
    <property type="match status" value="1"/>
</dbReference>
<feature type="transmembrane region" description="Helical" evidence="11">
    <location>
        <begin position="791"/>
        <end position="812"/>
    </location>
</feature>
<feature type="transmembrane region" description="Helical" evidence="11">
    <location>
        <begin position="598"/>
        <end position="620"/>
    </location>
</feature>
<dbReference type="InterPro" id="IPR001516">
    <property type="entry name" value="Proton_antipo_N"/>
</dbReference>
<keyword evidence="4" id="KW-0050">Antiport</keyword>
<feature type="transmembrane region" description="Helical" evidence="11">
    <location>
        <begin position="77"/>
        <end position="100"/>
    </location>
</feature>
<dbReference type="Pfam" id="PF00361">
    <property type="entry name" value="Proton_antipo_M"/>
    <property type="match status" value="1"/>
</dbReference>
<feature type="transmembrane region" description="Helical" evidence="11">
    <location>
        <begin position="33"/>
        <end position="57"/>
    </location>
</feature>
<feature type="domain" description="Na+/H+ antiporter MnhB subunit-related protein" evidence="14">
    <location>
        <begin position="794"/>
        <end position="916"/>
    </location>
</feature>
<dbReference type="EMBL" id="FNEB01000004">
    <property type="protein sequence ID" value="SDI68748.1"/>
    <property type="molecule type" value="Genomic_DNA"/>
</dbReference>
<feature type="transmembrane region" description="Helical" evidence="11">
    <location>
        <begin position="900"/>
        <end position="920"/>
    </location>
</feature>
<feature type="transmembrane region" description="Helical" evidence="11">
    <location>
        <begin position="112"/>
        <end position="130"/>
    </location>
</feature>
<dbReference type="InterPro" id="IPR025383">
    <property type="entry name" value="MrpA_C/MbhD"/>
</dbReference>
<feature type="transmembrane region" description="Helical" evidence="11">
    <location>
        <begin position="413"/>
        <end position="435"/>
    </location>
</feature>
<evidence type="ECO:0000256" key="6">
    <source>
        <dbReference type="ARBA" id="ARBA00022692"/>
    </source>
</evidence>
<evidence type="ECO:0000256" key="3">
    <source>
        <dbReference type="ARBA" id="ARBA00022448"/>
    </source>
</evidence>
<feature type="transmembrane region" description="Helical" evidence="11">
    <location>
        <begin position="500"/>
        <end position="524"/>
    </location>
</feature>
<feature type="transmembrane region" description="Helical" evidence="11">
    <location>
        <begin position="627"/>
        <end position="647"/>
    </location>
</feature>
<name>A0A1G8ML46_9RHOB</name>
<keyword evidence="9 11" id="KW-0472">Membrane</keyword>
<feature type="transmembrane region" description="Helical" evidence="11">
    <location>
        <begin position="824"/>
        <end position="845"/>
    </location>
</feature>
<evidence type="ECO:0000256" key="7">
    <source>
        <dbReference type="ARBA" id="ARBA00022989"/>
    </source>
</evidence>
<feature type="transmembrane region" description="Helical" evidence="11">
    <location>
        <begin position="247"/>
        <end position="269"/>
    </location>
</feature>
<protein>
    <submittedName>
        <fullName evidence="17">Multicomponent K+:H+ antiporter subunit A</fullName>
    </submittedName>
</protein>
<feature type="domain" description="NADH:quinone oxidoreductase/Mrp antiporter transmembrane" evidence="12">
    <location>
        <begin position="131"/>
        <end position="409"/>
    </location>
</feature>
<dbReference type="PANTHER" id="PTHR43373">
    <property type="entry name" value="NA(+)/H(+) ANTIPORTER SUBUNIT"/>
    <property type="match status" value="1"/>
</dbReference>
<evidence type="ECO:0000256" key="5">
    <source>
        <dbReference type="ARBA" id="ARBA00022475"/>
    </source>
</evidence>
<dbReference type="InterPro" id="IPR050616">
    <property type="entry name" value="CPA3_Na-H_Antiporter_A"/>
</dbReference>
<dbReference type="GO" id="GO:0006811">
    <property type="term" value="P:monoatomic ion transport"/>
    <property type="evidence" value="ECO:0007669"/>
    <property type="project" value="UniProtKB-KW"/>
</dbReference>
<feature type="transmembrane region" description="Helical" evidence="11">
    <location>
        <begin position="210"/>
        <end position="235"/>
    </location>
</feature>
<dbReference type="Pfam" id="PF00662">
    <property type="entry name" value="Proton_antipo_N"/>
    <property type="match status" value="1"/>
</dbReference>
<keyword evidence="18" id="KW-1185">Reference proteome</keyword>
<dbReference type="AlphaFoldDB" id="A0A1G8ML46"/>
<keyword evidence="6 10" id="KW-0812">Transmembrane</keyword>
<evidence type="ECO:0000256" key="4">
    <source>
        <dbReference type="ARBA" id="ARBA00022449"/>
    </source>
</evidence>
<keyword evidence="7 11" id="KW-1133">Transmembrane helix</keyword>
<organism evidence="17 18">
    <name type="scientific">Lutimaribacter saemankumensis</name>
    <dbReference type="NCBI Taxonomy" id="490829"/>
    <lineage>
        <taxon>Bacteria</taxon>
        <taxon>Pseudomonadati</taxon>
        <taxon>Pseudomonadota</taxon>
        <taxon>Alphaproteobacteria</taxon>
        <taxon>Rhodobacterales</taxon>
        <taxon>Roseobacteraceae</taxon>
        <taxon>Lutimaribacter</taxon>
    </lineage>
</organism>
<dbReference type="PANTHER" id="PTHR43373:SF1">
    <property type="entry name" value="NA(+)_H(+) ANTIPORTER SUBUNIT A"/>
    <property type="match status" value="1"/>
</dbReference>
<feature type="domain" description="MrpA C-terminal/MbhE" evidence="16">
    <location>
        <begin position="687"/>
        <end position="765"/>
    </location>
</feature>
<keyword evidence="8" id="KW-0406">Ion transport</keyword>
<feature type="transmembrane region" description="Helical" evidence="11">
    <location>
        <begin position="692"/>
        <end position="710"/>
    </location>
</feature>
<dbReference type="OrthoDB" id="9811798at2"/>
<evidence type="ECO:0000313" key="17">
    <source>
        <dbReference type="EMBL" id="SDI68748.1"/>
    </source>
</evidence>
<comment type="subcellular location">
    <subcellularLocation>
        <location evidence="2">Cell membrane</location>
        <topology evidence="2">Multi-pass membrane protein</topology>
    </subcellularLocation>
    <subcellularLocation>
        <location evidence="10">Membrane</location>
        <topology evidence="10">Multi-pass membrane protein</topology>
    </subcellularLocation>
</comment>
<evidence type="ECO:0000256" key="8">
    <source>
        <dbReference type="ARBA" id="ARBA00023065"/>
    </source>
</evidence>
<evidence type="ECO:0000256" key="11">
    <source>
        <dbReference type="SAM" id="Phobius"/>
    </source>
</evidence>
<feature type="transmembrane region" description="Helical" evidence="11">
    <location>
        <begin position="857"/>
        <end position="880"/>
    </location>
</feature>
<feature type="transmembrane region" description="Helical" evidence="11">
    <location>
        <begin position="275"/>
        <end position="296"/>
    </location>
</feature>
<feature type="transmembrane region" description="Helical" evidence="11">
    <location>
        <begin position="167"/>
        <end position="190"/>
    </location>
</feature>
<sequence length="954" mass="102289">MTNGGGLLPIIALLPFLGALIPGIMIRAGRNACAAFTAVPTIVALAMLATMTPQVMAGEVLTAQITWLPQLGLSASFFLDGLGLMFAFMILGVGLLITLYARFYLSGEDPMGQFYTYLLLFQGAMLGIVISDNILLLLIFWELTSLSSFLLIGYWKHLPEGRQGARMALAVTGSGGLAMIAGMLILGNIAGSYNLTDILQQGDAIRASDWYLPALILILLGAFTKSAQFPFHFWLPHAMAAPTPVSAYLHSATMVKAGVFLMARMWPVLAGTDAWFYIVSITGLVTMVLGALIALFKDDLKALLAFSTVSHLGLLTMLLGFGTEKAAIAAVFHIINHLTFKAALFMTAGIVDHETHTRDIKRLGGLAKFMPITALIGTVAALSMAGIPLFNGFLSKELMLEEAAHTAWYDNHWVVPALATLGALLSVAYSLRFIFHVFAGPARDDYPAKPHDPPFGMYAAPALLCVLVVLIGVMPALATPVVKMAANAVTGTELSFYLKIWHGVTPALIMSIIAVVGGAILLGLHRPLERVWNAAPRPEAKAIFDALMAAAVGLSTRVTEGLHNGAISRYLAIFVAATVAMTWVAFSGGTLSPSTREFLPVAPVAAIGWVLLMAATVLVVFNHRNRFRALVLIGIIGLMISGGFVYLSAPDLALTQISVETVTIMLLLLALHFLPKTTPSESSAGLRLRDGAIAIAAGVGVAALSMAFLMRDFDTISEYHLANSYEGGGGTNVVNVILVDFRGYDTFGEIIVLGIAGLTIFALMEALLNGPASRRLRNTDYSQDRSRDRHPLMMVVATRAMLPIAVMVGVYIFLRGHNQPGGGFVAGLVISIALLMQYMASGFGWTQTRQRFEYHSMIGWGVLVAGITGAAAWLGGAPFLTSIYGYIKLPWIEKFGLGSAFMFDLGVFLTVLGAVMLMLYSLSRIARYAGETVNIEPMDYDPSLKPELKKPEEG</sequence>
<feature type="transmembrane region" description="Helical" evidence="11">
    <location>
        <begin position="372"/>
        <end position="393"/>
    </location>
</feature>
<dbReference type="NCBIfam" id="NF009288">
    <property type="entry name" value="PRK12648.1"/>
    <property type="match status" value="1"/>
</dbReference>
<evidence type="ECO:0000259" key="12">
    <source>
        <dbReference type="Pfam" id="PF00361"/>
    </source>
</evidence>
<evidence type="ECO:0000259" key="16">
    <source>
        <dbReference type="Pfam" id="PF20501"/>
    </source>
</evidence>
<dbReference type="RefSeq" id="WP_090028562.1">
    <property type="nucleotide sequence ID" value="NZ_FNEB01000004.1"/>
</dbReference>
<evidence type="ECO:0000259" key="14">
    <source>
        <dbReference type="Pfam" id="PF04039"/>
    </source>
</evidence>
<evidence type="ECO:0000256" key="2">
    <source>
        <dbReference type="ARBA" id="ARBA00004651"/>
    </source>
</evidence>
<feature type="transmembrane region" description="Helical" evidence="11">
    <location>
        <begin position="6"/>
        <end position="26"/>
    </location>
</feature>